<reference evidence="1 2" key="1">
    <citation type="journal article" date="2018" name="Sci. Rep.">
        <title>Genomic signatures of local adaptation to the degree of environmental predictability in rotifers.</title>
        <authorList>
            <person name="Franch-Gras L."/>
            <person name="Hahn C."/>
            <person name="Garcia-Roger E.M."/>
            <person name="Carmona M.J."/>
            <person name="Serra M."/>
            <person name="Gomez A."/>
        </authorList>
    </citation>
    <scope>NUCLEOTIDE SEQUENCE [LARGE SCALE GENOMIC DNA]</scope>
    <source>
        <strain evidence="1">HYR1</strain>
    </source>
</reference>
<name>A0A3M7T6A4_BRAPC</name>
<dbReference type="EMBL" id="REGN01000224">
    <property type="protein sequence ID" value="RNA43437.1"/>
    <property type="molecule type" value="Genomic_DNA"/>
</dbReference>
<gene>
    <name evidence="1" type="ORF">BpHYR1_039733</name>
</gene>
<evidence type="ECO:0000313" key="2">
    <source>
        <dbReference type="Proteomes" id="UP000276133"/>
    </source>
</evidence>
<proteinExistence type="predicted"/>
<organism evidence="1 2">
    <name type="scientific">Brachionus plicatilis</name>
    <name type="common">Marine rotifer</name>
    <name type="synonym">Brachionus muelleri</name>
    <dbReference type="NCBI Taxonomy" id="10195"/>
    <lineage>
        <taxon>Eukaryota</taxon>
        <taxon>Metazoa</taxon>
        <taxon>Spiralia</taxon>
        <taxon>Gnathifera</taxon>
        <taxon>Rotifera</taxon>
        <taxon>Eurotatoria</taxon>
        <taxon>Monogononta</taxon>
        <taxon>Pseudotrocha</taxon>
        <taxon>Ploima</taxon>
        <taxon>Brachionidae</taxon>
        <taxon>Brachionus</taxon>
    </lineage>
</organism>
<dbReference type="Proteomes" id="UP000276133">
    <property type="component" value="Unassembled WGS sequence"/>
</dbReference>
<dbReference type="AlphaFoldDB" id="A0A3M7T6A4"/>
<accession>A0A3M7T6A4</accession>
<sequence>MSWLVMQHNRTREYVMIFLNNKLNFTINNVINPKFSNYITLKKQYLTYIILTYLYSKFFKNLRFLCAMEYFSKNIQTIVLEEENKMNT</sequence>
<comment type="caution">
    <text evidence="1">The sequence shown here is derived from an EMBL/GenBank/DDBJ whole genome shotgun (WGS) entry which is preliminary data.</text>
</comment>
<protein>
    <submittedName>
        <fullName evidence="1">Uncharacterized protein</fullName>
    </submittedName>
</protein>
<keyword evidence="2" id="KW-1185">Reference proteome</keyword>
<evidence type="ECO:0000313" key="1">
    <source>
        <dbReference type="EMBL" id="RNA43437.1"/>
    </source>
</evidence>